<name>A0A1L7XTF7_9HELO</name>
<dbReference type="PANTHER" id="PTHR37846:SF1">
    <property type="entry name" value="DEACETYLASE-LIKE PROTEIN"/>
    <property type="match status" value="1"/>
</dbReference>
<keyword evidence="2" id="KW-0812">Transmembrane</keyword>
<dbReference type="InterPro" id="IPR056136">
    <property type="entry name" value="DUF7719"/>
</dbReference>
<keyword evidence="5" id="KW-1185">Reference proteome</keyword>
<keyword evidence="2" id="KW-1133">Transmembrane helix</keyword>
<dbReference type="AlphaFoldDB" id="A0A1L7XTF7"/>
<protein>
    <recommendedName>
        <fullName evidence="3">DUF7719 domain-containing protein</fullName>
    </recommendedName>
</protein>
<proteinExistence type="predicted"/>
<evidence type="ECO:0000259" key="3">
    <source>
        <dbReference type="Pfam" id="PF24841"/>
    </source>
</evidence>
<organism evidence="4 5">
    <name type="scientific">Phialocephala subalpina</name>
    <dbReference type="NCBI Taxonomy" id="576137"/>
    <lineage>
        <taxon>Eukaryota</taxon>
        <taxon>Fungi</taxon>
        <taxon>Dikarya</taxon>
        <taxon>Ascomycota</taxon>
        <taxon>Pezizomycotina</taxon>
        <taxon>Leotiomycetes</taxon>
        <taxon>Helotiales</taxon>
        <taxon>Mollisiaceae</taxon>
        <taxon>Phialocephala</taxon>
        <taxon>Phialocephala fortinii species complex</taxon>
    </lineage>
</organism>
<gene>
    <name evidence="4" type="ORF">PAC_18208</name>
</gene>
<dbReference type="Pfam" id="PF24841">
    <property type="entry name" value="DUF7719"/>
    <property type="match status" value="1"/>
</dbReference>
<feature type="region of interest" description="Disordered" evidence="1">
    <location>
        <begin position="1"/>
        <end position="27"/>
    </location>
</feature>
<feature type="domain" description="DUF7719" evidence="3">
    <location>
        <begin position="143"/>
        <end position="211"/>
    </location>
</feature>
<evidence type="ECO:0000256" key="1">
    <source>
        <dbReference type="SAM" id="MobiDB-lite"/>
    </source>
</evidence>
<dbReference type="EMBL" id="FJOG01000053">
    <property type="protein sequence ID" value="CZR68309.1"/>
    <property type="molecule type" value="Genomic_DNA"/>
</dbReference>
<sequence length="212" mass="23792">MARQRKEKNTGIRLKHPDRSGPDPSQETLLDLAAKRGLLDIPEGEGEEGTGNNGFDENGEPLVGRMGESILWSISLTMLHFTLDVLVANQYAVEIRWHNILSRTMQAFPIILLLVYSFHPHPTPSILLPLPPPRIQAIQALAHQIFFFVGSVSAGCYLIYITNMYGYYAVMKQSPPLGCLWIWSVIELNVFWATGSLICCGIFLKWGGYNFL</sequence>
<feature type="transmembrane region" description="Helical" evidence="2">
    <location>
        <begin position="180"/>
        <end position="204"/>
    </location>
</feature>
<evidence type="ECO:0000313" key="4">
    <source>
        <dbReference type="EMBL" id="CZR68309.1"/>
    </source>
</evidence>
<evidence type="ECO:0000313" key="5">
    <source>
        <dbReference type="Proteomes" id="UP000184330"/>
    </source>
</evidence>
<dbReference type="PANTHER" id="PTHR37846">
    <property type="entry name" value="YALI0B21296P"/>
    <property type="match status" value="1"/>
</dbReference>
<dbReference type="Proteomes" id="UP000184330">
    <property type="component" value="Unassembled WGS sequence"/>
</dbReference>
<accession>A0A1L7XTF7</accession>
<feature type="transmembrane region" description="Helical" evidence="2">
    <location>
        <begin position="138"/>
        <end position="160"/>
    </location>
</feature>
<evidence type="ECO:0000256" key="2">
    <source>
        <dbReference type="SAM" id="Phobius"/>
    </source>
</evidence>
<keyword evidence="2" id="KW-0472">Membrane</keyword>
<reference evidence="4 5" key="1">
    <citation type="submission" date="2016-03" db="EMBL/GenBank/DDBJ databases">
        <authorList>
            <person name="Ploux O."/>
        </authorList>
    </citation>
    <scope>NUCLEOTIDE SEQUENCE [LARGE SCALE GENOMIC DNA]</scope>
    <source>
        <strain evidence="4 5">UAMH 11012</strain>
    </source>
</reference>
<dbReference type="STRING" id="576137.A0A1L7XTF7"/>
<feature type="compositionally biased region" description="Basic and acidic residues" evidence="1">
    <location>
        <begin position="7"/>
        <end position="21"/>
    </location>
</feature>
<dbReference type="OrthoDB" id="5597489at2759"/>